<dbReference type="PROSITE" id="PS51776">
    <property type="entry name" value="RH1"/>
    <property type="match status" value="1"/>
</dbReference>
<feature type="region of interest" description="Disordered" evidence="6">
    <location>
        <begin position="1337"/>
        <end position="1370"/>
    </location>
</feature>
<dbReference type="InterPro" id="IPR034743">
    <property type="entry name" value="RH1"/>
</dbReference>
<evidence type="ECO:0000256" key="2">
    <source>
        <dbReference type="ARBA" id="ARBA00009866"/>
    </source>
</evidence>
<dbReference type="Gene3D" id="1.20.58.1770">
    <property type="match status" value="1"/>
</dbReference>
<dbReference type="FunFam" id="1.20.5.1000:FF:000001">
    <property type="entry name" value="C-Jun-amino-terminal kinase-interacting protein 3 isoform X2"/>
    <property type="match status" value="1"/>
</dbReference>
<dbReference type="GO" id="GO:0005078">
    <property type="term" value="F:MAP-kinase scaffold activity"/>
    <property type="evidence" value="ECO:0007669"/>
    <property type="project" value="InterPro"/>
</dbReference>
<feature type="compositionally biased region" description="Gly residues" evidence="6">
    <location>
        <begin position="905"/>
        <end position="915"/>
    </location>
</feature>
<dbReference type="Gene3D" id="2.130.10.10">
    <property type="entry name" value="YVTN repeat-like/Quinoprotein amine dehydrogenase"/>
    <property type="match status" value="1"/>
</dbReference>
<keyword evidence="10" id="KW-1185">Reference proteome</keyword>
<reference evidence="9 10" key="1">
    <citation type="submission" date="2024-04" db="EMBL/GenBank/DDBJ databases">
        <authorList>
            <consortium name="Genoscope - CEA"/>
            <person name="William W."/>
        </authorList>
    </citation>
    <scope>NUCLEOTIDE SEQUENCE [LARGE SCALE GENOMIC DNA]</scope>
</reference>
<organism evidence="9 10">
    <name type="scientific">Lymnaea stagnalis</name>
    <name type="common">Great pond snail</name>
    <name type="synonym">Helix stagnalis</name>
    <dbReference type="NCBI Taxonomy" id="6523"/>
    <lineage>
        <taxon>Eukaryota</taxon>
        <taxon>Metazoa</taxon>
        <taxon>Spiralia</taxon>
        <taxon>Lophotrochozoa</taxon>
        <taxon>Mollusca</taxon>
        <taxon>Gastropoda</taxon>
        <taxon>Heterobranchia</taxon>
        <taxon>Euthyneura</taxon>
        <taxon>Panpulmonata</taxon>
        <taxon>Hygrophila</taxon>
        <taxon>Lymnaeoidea</taxon>
        <taxon>Lymnaeidae</taxon>
        <taxon>Lymnaea</taxon>
    </lineage>
</organism>
<dbReference type="InterPro" id="IPR039911">
    <property type="entry name" value="JIP3/JIP4"/>
</dbReference>
<dbReference type="SUPFAM" id="SSF50978">
    <property type="entry name" value="WD40 repeat-like"/>
    <property type="match status" value="1"/>
</dbReference>
<dbReference type="PROSITE" id="PS51777">
    <property type="entry name" value="RH2"/>
    <property type="match status" value="1"/>
</dbReference>
<feature type="coiled-coil region" evidence="5">
    <location>
        <begin position="736"/>
        <end position="763"/>
    </location>
</feature>
<dbReference type="Pfam" id="PF16471">
    <property type="entry name" value="JIP_LZII"/>
    <property type="match status" value="1"/>
</dbReference>
<feature type="compositionally biased region" description="Low complexity" evidence="6">
    <location>
        <begin position="864"/>
        <end position="876"/>
    </location>
</feature>
<dbReference type="EMBL" id="CAXITT010000420">
    <property type="protein sequence ID" value="CAL1541220.1"/>
    <property type="molecule type" value="Genomic_DNA"/>
</dbReference>
<dbReference type="InterPro" id="IPR015943">
    <property type="entry name" value="WD40/YVTN_repeat-like_dom_sf"/>
</dbReference>
<feature type="region of interest" description="Disordered" evidence="6">
    <location>
        <begin position="864"/>
        <end position="978"/>
    </location>
</feature>
<protein>
    <submittedName>
        <fullName evidence="9">Uncharacterized protein</fullName>
    </submittedName>
</protein>
<sequence>MSDKIATETVYVTNEESHVMSEKVQHLAASVYKEFEKVIKRYDEEVVKDLMPLVVGILETLDAAFTEKQELDVEIELLRDDNEQLLTQYEREKQYRKAAEQKYMELEDSSDGIRTELEDKVDALESILRMSEIKAKNAADHVNRLEEKEQEMKLEHNKLNERYLELLRNHVDYRERTKMSLGNDKFSELSGMSPKIMKGSLHLHGVRPISLSYGAIVDLHNPHDNFDTGTPHSTANVSLKSELDAQTPKSTEKEQLTDSIDLVEQSAATKEPGRQPLPNQAGSENVSEALGSGPADTTSASARSVIDQISSSPIKHETGYKLETEIPVALRRIQANPKDEGRFVDLLSYEEDSISGLNLTLADIIATTPELEESQESLESQGSLNIRKSARNDNSIFDELTVEKVDIAEVDFGSNITGIDKEVEKLIVDNVELMATKNALNIVKDDLIAKVDELTSEQELLREEITSLQTIKSRLNQRITQLEDELKKAREEQLAKEKGEHGEDDEEKVDFAQRKRFTRVEMARVLMERNQYKERLMELQEAVRWTEMIRASKNNPQEIQTKKKSSVWNFFSNLFSSSNKPKRQQQPTATVKYNAPTSHMQPVVEQTRKTNPKTKAFDFLQEDVISDKIKKERIKERQEQYKQVQAHVKKDDGRMHAYGWSLPAKFPTHAPREDTSGKPQVPVPVPVYCRPLFDNQNGWKIWCAAGVNLTGGKTRDGGSIVGASVFYSDPPPQEKKETVQTEVDKLDEELKDHDKTVKELETEQLSSLVWVCTAANEASRVSVIDANNPADILETFRVSVSHILCIASIPGAMENDYPVAEEILNAEAPALPKETVVTSGTSPGGGGESGGLGGLTFVQCATGGTSPISSGSPVGSLTETEANSGDISIKVEESGNEKDSTAEGEPGGGEVGGDPLGAASSSDIPQTQVFRAKGSPASSGSTTPTHSARLRVSGSATDLVTDGRASPTSENDIQSGEAEKLSSVLPTMWMGSHGGNMYVHSSVSNWKRCLHSVKLRDAVLGIVHVKGRVLVSLADGTVAIFHRSADGQWDLLNYHLIDLGKPKQSIRCMTVVAGKYVWCGYNNKVHIIDPQSMAIEKSFDAHPRKESLVRQLCWVGDGVWVSIRLDSTLRLYHAYTHQHLQDVDIEPYVSKMLGTGKLGFSFVRITSLLISCNRLWIGTGNGVIISVPLSENNKQPMITTSTSLGRLSGGAGRPGGVVRVYSDPKTESVTPGSFIPYCSMAQAQLSFHGHKDAVKFFVSVPVPTSRFGESSVSESFLDEGRQRKAPLYEAGIQRQGLSAASDPSTSQSTPPPPGEALPAPPSNTRLILSGGEGYVDFRLGDVDDDDPTAASRMANEDDEDPRKASSLTKVERSHIIVWQVTSQD</sequence>
<dbReference type="PANTHER" id="PTHR13886:SF4">
    <property type="entry name" value="JNK-INTERACTING PROTEIN 3"/>
    <property type="match status" value="1"/>
</dbReference>
<dbReference type="Proteomes" id="UP001497497">
    <property type="component" value="Unassembled WGS sequence"/>
</dbReference>
<accession>A0AAV2I4V2</accession>
<feature type="region of interest" description="Disordered" evidence="6">
    <location>
        <begin position="1294"/>
        <end position="1325"/>
    </location>
</feature>
<name>A0AAV2I4V2_LYMST</name>
<evidence type="ECO:0000256" key="6">
    <source>
        <dbReference type="SAM" id="MobiDB-lite"/>
    </source>
</evidence>
<gene>
    <name evidence="9" type="ORF">GSLYS_00014858001</name>
</gene>
<keyword evidence="3" id="KW-0963">Cytoplasm</keyword>
<dbReference type="Gene3D" id="1.20.5.1000">
    <property type="entry name" value="arf6 gtpase in complex with a specific effector, jip4"/>
    <property type="match status" value="1"/>
</dbReference>
<feature type="compositionally biased region" description="Polar residues" evidence="6">
    <location>
        <begin position="295"/>
        <end position="304"/>
    </location>
</feature>
<feature type="coiled-coil region" evidence="5">
    <location>
        <begin position="61"/>
        <end position="176"/>
    </location>
</feature>
<feature type="compositionally biased region" description="Low complexity" evidence="6">
    <location>
        <begin position="1298"/>
        <end position="1308"/>
    </location>
</feature>
<feature type="domain" description="RH1" evidence="7">
    <location>
        <begin position="7"/>
        <end position="95"/>
    </location>
</feature>
<evidence type="ECO:0000259" key="7">
    <source>
        <dbReference type="PROSITE" id="PS51776"/>
    </source>
</evidence>
<dbReference type="InterPro" id="IPR032486">
    <property type="entry name" value="JIP_LZII"/>
</dbReference>
<evidence type="ECO:0000256" key="3">
    <source>
        <dbReference type="ARBA" id="ARBA00022490"/>
    </source>
</evidence>
<feature type="compositionally biased region" description="Polar residues" evidence="6">
    <location>
        <begin position="277"/>
        <end position="286"/>
    </location>
</feature>
<feature type="compositionally biased region" description="Pro residues" evidence="6">
    <location>
        <begin position="1309"/>
        <end position="1321"/>
    </location>
</feature>
<evidence type="ECO:0000313" key="9">
    <source>
        <dbReference type="EMBL" id="CAL1541220.1"/>
    </source>
</evidence>
<evidence type="ECO:0000256" key="5">
    <source>
        <dbReference type="SAM" id="Coils"/>
    </source>
</evidence>
<dbReference type="InterPro" id="IPR036322">
    <property type="entry name" value="WD40_repeat_dom_sf"/>
</dbReference>
<dbReference type="GO" id="GO:0016192">
    <property type="term" value="P:vesicle-mediated transport"/>
    <property type="evidence" value="ECO:0007669"/>
    <property type="project" value="TreeGrafter"/>
</dbReference>
<feature type="domain" description="RH2" evidence="8">
    <location>
        <begin position="514"/>
        <end position="585"/>
    </location>
</feature>
<keyword evidence="4 5" id="KW-0175">Coiled coil</keyword>
<feature type="coiled-coil region" evidence="5">
    <location>
        <begin position="437"/>
        <end position="542"/>
    </location>
</feature>
<comment type="subcellular location">
    <subcellularLocation>
        <location evidence="1">Cytoplasm</location>
    </subcellularLocation>
</comment>
<feature type="region of interest" description="Disordered" evidence="6">
    <location>
        <begin position="224"/>
        <end position="304"/>
    </location>
</feature>
<evidence type="ECO:0000259" key="8">
    <source>
        <dbReference type="PROSITE" id="PS51777"/>
    </source>
</evidence>
<dbReference type="GO" id="GO:0005737">
    <property type="term" value="C:cytoplasm"/>
    <property type="evidence" value="ECO:0007669"/>
    <property type="project" value="UniProtKB-SubCell"/>
</dbReference>
<dbReference type="GO" id="GO:0008432">
    <property type="term" value="F:JUN kinase binding"/>
    <property type="evidence" value="ECO:0007669"/>
    <property type="project" value="TreeGrafter"/>
</dbReference>
<feature type="compositionally biased region" description="Basic and acidic residues" evidence="6">
    <location>
        <begin position="889"/>
        <end position="901"/>
    </location>
</feature>
<dbReference type="Pfam" id="PF19056">
    <property type="entry name" value="WD40_2"/>
    <property type="match status" value="1"/>
</dbReference>
<feature type="compositionally biased region" description="Polar residues" evidence="6">
    <location>
        <begin position="877"/>
        <end position="886"/>
    </location>
</feature>
<dbReference type="GO" id="GO:0019894">
    <property type="term" value="F:kinesin binding"/>
    <property type="evidence" value="ECO:0007669"/>
    <property type="project" value="TreeGrafter"/>
</dbReference>
<comment type="caution">
    <text evidence="9">The sequence shown here is derived from an EMBL/GenBank/DDBJ whole genome shotgun (WGS) entry which is preliminary data.</text>
</comment>
<dbReference type="InterPro" id="IPR034744">
    <property type="entry name" value="RH2"/>
</dbReference>
<evidence type="ECO:0000313" key="10">
    <source>
        <dbReference type="Proteomes" id="UP001497497"/>
    </source>
</evidence>
<dbReference type="GO" id="GO:0030159">
    <property type="term" value="F:signaling receptor complex adaptor activity"/>
    <property type="evidence" value="ECO:0007669"/>
    <property type="project" value="TreeGrafter"/>
</dbReference>
<evidence type="ECO:0000256" key="1">
    <source>
        <dbReference type="ARBA" id="ARBA00004496"/>
    </source>
</evidence>
<feature type="compositionally biased region" description="Polar residues" evidence="6">
    <location>
        <begin position="920"/>
        <end position="929"/>
    </location>
</feature>
<feature type="compositionally biased region" description="Low complexity" evidence="6">
    <location>
        <begin position="934"/>
        <end position="947"/>
    </location>
</feature>
<comment type="similarity">
    <text evidence="2">Belongs to the JIP scaffold family.</text>
</comment>
<proteinExistence type="inferred from homology"/>
<dbReference type="PANTHER" id="PTHR13886">
    <property type="entry name" value="JNK/SAPK-ASSOCIATED PROTEIN"/>
    <property type="match status" value="1"/>
</dbReference>
<feature type="compositionally biased region" description="Polar residues" evidence="6">
    <location>
        <begin position="227"/>
        <end position="239"/>
    </location>
</feature>
<dbReference type="Pfam" id="PF09744">
    <property type="entry name" value="RH1"/>
    <property type="match status" value="1"/>
</dbReference>
<evidence type="ECO:0000256" key="4">
    <source>
        <dbReference type="ARBA" id="ARBA00023054"/>
    </source>
</evidence>